<evidence type="ECO:0000313" key="11">
    <source>
        <dbReference type="Proteomes" id="UP000018227"/>
    </source>
</evidence>
<dbReference type="Gene3D" id="3.40.50.300">
    <property type="entry name" value="P-loop containing nucleotide triphosphate hydrolases"/>
    <property type="match status" value="2"/>
</dbReference>
<evidence type="ECO:0000256" key="6">
    <source>
        <dbReference type="ARBA" id="ARBA00034617"/>
    </source>
</evidence>
<dbReference type="GO" id="GO:0005737">
    <property type="term" value="C:cytoplasm"/>
    <property type="evidence" value="ECO:0007669"/>
    <property type="project" value="TreeGrafter"/>
</dbReference>
<evidence type="ECO:0000259" key="9">
    <source>
        <dbReference type="PROSITE" id="PS51194"/>
    </source>
</evidence>
<dbReference type="GO" id="GO:0000724">
    <property type="term" value="P:double-strand break repair via homologous recombination"/>
    <property type="evidence" value="ECO:0007669"/>
    <property type="project" value="TreeGrafter"/>
</dbReference>
<keyword evidence="5" id="KW-0413">Isomerase</keyword>
<evidence type="ECO:0000256" key="5">
    <source>
        <dbReference type="ARBA" id="ARBA00023235"/>
    </source>
</evidence>
<keyword evidence="2" id="KW-0547">Nucleotide-binding</keyword>
<dbReference type="EMBL" id="ACIL03000005">
    <property type="protein sequence ID" value="ESL04229.1"/>
    <property type="molecule type" value="Genomic_DNA"/>
</dbReference>
<dbReference type="Proteomes" id="UP000018227">
    <property type="component" value="Unassembled WGS sequence"/>
</dbReference>
<evidence type="ECO:0000256" key="2">
    <source>
        <dbReference type="ARBA" id="ARBA00022741"/>
    </source>
</evidence>
<dbReference type="OrthoDB" id="9763310at2"/>
<evidence type="ECO:0000256" key="3">
    <source>
        <dbReference type="ARBA" id="ARBA00022840"/>
    </source>
</evidence>
<dbReference type="PROSITE" id="PS51194">
    <property type="entry name" value="HELICASE_CTER"/>
    <property type="match status" value="1"/>
</dbReference>
<keyword evidence="10" id="KW-0378">Hydrolase</keyword>
<evidence type="ECO:0000313" key="10">
    <source>
        <dbReference type="EMBL" id="ESL04229.1"/>
    </source>
</evidence>
<dbReference type="GO" id="GO:0005524">
    <property type="term" value="F:ATP binding"/>
    <property type="evidence" value="ECO:0007669"/>
    <property type="project" value="UniProtKB-KW"/>
</dbReference>
<dbReference type="InterPro" id="IPR027417">
    <property type="entry name" value="P-loop_NTPase"/>
</dbReference>
<feature type="domain" description="Helicase ATP-binding" evidence="8">
    <location>
        <begin position="161"/>
        <end position="341"/>
    </location>
</feature>
<proteinExistence type="inferred from homology"/>
<feature type="domain" description="Helicase C-terminal" evidence="9">
    <location>
        <begin position="365"/>
        <end position="521"/>
    </location>
</feature>
<sequence length="807" mass="93250">MNNSEIVSLVEQYINGDTEEFDWGYFEKLLAGVEPYYRNLVERLIRFYDAYLDDNQEITEFLSALRCFLISFQSDIEIKEAEWITNNSFGLKYNSDKKIYASIMCPSYLNERFVSEAFQVTGVTKENKDQRYNLKTNDYIEELTGNQTFYSEAQKLCVMGVLKMPKGFSALAVLPTGGGKSLITQTLAYKEDGLTIVIVPTISLAIDQEISAKNAICRLTIQEIFSYSSGADNGDLIINSIKNKSAKLLFISPEALIKNEDFANTIAEANEAGYLKNIVIDEAHIVVEWGDFFRTDYQALEPWRKQLLAVNRDLKTVLLSATVDRNTGLMLKNMFSEEDKWIEFRCDSLRREPRYCIAKSNSFREKKQRLLEMVNLMPHPMIIYTMKPERAEIIKEWIKSAGYDKVETFTGDTHSKDRDELIRRWKNNEFDIMVATSAFGMGVDKPDVRTVIHDFVPDTPNLYYQELGRGGRDGLPCLSIMSIYPEQDLDVSTRSKVLKVDTALGRWLSMYQSPKSERIEDYVLIDTKIKPTYNLNYVYDEANARDVQWNIYLLLLLRRYNLIEILDMKYLKAEERYVFKIKVLDKRLSLPDRGVEKLLDDVRTQEKSRFSKEFTVITKGIVNADKICISDMLLRTYPYVLEYCSGCNSHNKVVDEEDDRFSLVKRIKHLSEPMKGLADFEEESLIETDKSEAHLEKLISMGIRVVVTDNELELSGFPEVSDLMVVNFYEFRRLLAEKQLYYFGGICCIVYSDKKDLFLKEYAVLNRSNCSGFKRIHIVKSDFEINADGKKFSAVISNNITDKMMEA</sequence>
<dbReference type="InterPro" id="IPR001650">
    <property type="entry name" value="Helicase_C-like"/>
</dbReference>
<gene>
    <name evidence="10" type="ORF">GCWU0000282_000577</name>
</gene>
<dbReference type="InterPro" id="IPR014001">
    <property type="entry name" value="Helicase_ATP-bd"/>
</dbReference>
<keyword evidence="3" id="KW-0067">ATP-binding</keyword>
<dbReference type="AlphaFoldDB" id="V2XPY6"/>
<evidence type="ECO:0000256" key="1">
    <source>
        <dbReference type="ARBA" id="ARBA00005446"/>
    </source>
</evidence>
<protein>
    <recommendedName>
        <fullName evidence="7">DNA 3'-5' helicase</fullName>
        <ecNumber evidence="7">5.6.2.4</ecNumber>
    </recommendedName>
</protein>
<dbReference type="STRING" id="592026.GCWU0000282_000577"/>
<dbReference type="InterPro" id="IPR011545">
    <property type="entry name" value="DEAD/DEAH_box_helicase_dom"/>
</dbReference>
<dbReference type="SUPFAM" id="SSF52540">
    <property type="entry name" value="P-loop containing nucleoside triphosphate hydrolases"/>
    <property type="match status" value="1"/>
</dbReference>
<accession>V2XPY6</accession>
<evidence type="ECO:0000256" key="7">
    <source>
        <dbReference type="ARBA" id="ARBA00034808"/>
    </source>
</evidence>
<dbReference type="Pfam" id="PF00270">
    <property type="entry name" value="DEAD"/>
    <property type="match status" value="1"/>
</dbReference>
<dbReference type="RefSeq" id="WP_023353469.1">
    <property type="nucleotide sequence ID" value="NZ_KI535366.1"/>
</dbReference>
<name>V2XPY6_9FIRM</name>
<dbReference type="GO" id="GO:0003677">
    <property type="term" value="F:DNA binding"/>
    <property type="evidence" value="ECO:0007669"/>
    <property type="project" value="UniProtKB-KW"/>
</dbReference>
<organism evidence="10 11">
    <name type="scientific">Catonella morbi ATCC 51271</name>
    <dbReference type="NCBI Taxonomy" id="592026"/>
    <lineage>
        <taxon>Bacteria</taxon>
        <taxon>Bacillati</taxon>
        <taxon>Bacillota</taxon>
        <taxon>Clostridia</taxon>
        <taxon>Lachnospirales</taxon>
        <taxon>Lachnospiraceae</taxon>
        <taxon>Catonella</taxon>
    </lineage>
</organism>
<dbReference type="SMART" id="SM00490">
    <property type="entry name" value="HELICc"/>
    <property type="match status" value="1"/>
</dbReference>
<evidence type="ECO:0000259" key="8">
    <source>
        <dbReference type="PROSITE" id="PS51192"/>
    </source>
</evidence>
<keyword evidence="10" id="KW-0347">Helicase</keyword>
<evidence type="ECO:0000256" key="4">
    <source>
        <dbReference type="ARBA" id="ARBA00023125"/>
    </source>
</evidence>
<dbReference type="PANTHER" id="PTHR13710:SF105">
    <property type="entry name" value="ATP-DEPENDENT DNA HELICASE Q1"/>
    <property type="match status" value="1"/>
</dbReference>
<dbReference type="GO" id="GO:0005694">
    <property type="term" value="C:chromosome"/>
    <property type="evidence" value="ECO:0007669"/>
    <property type="project" value="TreeGrafter"/>
</dbReference>
<dbReference type="PANTHER" id="PTHR13710">
    <property type="entry name" value="DNA HELICASE RECQ FAMILY MEMBER"/>
    <property type="match status" value="1"/>
</dbReference>
<keyword evidence="4" id="KW-0238">DNA-binding</keyword>
<comment type="catalytic activity">
    <reaction evidence="6">
        <text>Couples ATP hydrolysis with the unwinding of duplex DNA by translocating in the 3'-5' direction.</text>
        <dbReference type="EC" id="5.6.2.4"/>
    </reaction>
</comment>
<comment type="similarity">
    <text evidence="1">Belongs to the helicase family. RecQ subfamily.</text>
</comment>
<reference evidence="10 11" key="1">
    <citation type="submission" date="2013-06" db="EMBL/GenBank/DDBJ databases">
        <authorList>
            <person name="Weinstock G."/>
            <person name="Sodergren E."/>
            <person name="Clifton S."/>
            <person name="Fulton L."/>
            <person name="Fulton B."/>
            <person name="Courtney L."/>
            <person name="Fronick C."/>
            <person name="Harrison M."/>
            <person name="Strong C."/>
            <person name="Farmer C."/>
            <person name="Delahaunty K."/>
            <person name="Markovic C."/>
            <person name="Hall O."/>
            <person name="Minx P."/>
            <person name="Tomlinson C."/>
            <person name="Mitreva M."/>
            <person name="Nelson J."/>
            <person name="Hou S."/>
            <person name="Wollam A."/>
            <person name="Pepin K.H."/>
            <person name="Johnson M."/>
            <person name="Bhonagiri V."/>
            <person name="Nash W.E."/>
            <person name="Warren W."/>
            <person name="Chinwalla A."/>
            <person name="Mardis E.R."/>
            <person name="Wilson R.K."/>
        </authorList>
    </citation>
    <scope>NUCLEOTIDE SEQUENCE [LARGE SCALE GENOMIC DNA]</scope>
    <source>
        <strain evidence="10 11">ATCC 51271</strain>
    </source>
</reference>
<dbReference type="EC" id="5.6.2.4" evidence="7"/>
<dbReference type="SMART" id="SM00487">
    <property type="entry name" value="DEXDc"/>
    <property type="match status" value="1"/>
</dbReference>
<dbReference type="eggNOG" id="COG0514">
    <property type="taxonomic scope" value="Bacteria"/>
</dbReference>
<comment type="caution">
    <text evidence="10">The sequence shown here is derived from an EMBL/GenBank/DDBJ whole genome shotgun (WGS) entry which is preliminary data.</text>
</comment>
<dbReference type="Pfam" id="PF00271">
    <property type="entry name" value="Helicase_C"/>
    <property type="match status" value="1"/>
</dbReference>
<dbReference type="HOGENOM" id="CLU_343505_0_0_9"/>
<dbReference type="PROSITE" id="PS51192">
    <property type="entry name" value="HELICASE_ATP_BIND_1"/>
    <property type="match status" value="1"/>
</dbReference>
<dbReference type="GO" id="GO:0043138">
    <property type="term" value="F:3'-5' DNA helicase activity"/>
    <property type="evidence" value="ECO:0007669"/>
    <property type="project" value="UniProtKB-EC"/>
</dbReference>
<dbReference type="GO" id="GO:0009378">
    <property type="term" value="F:four-way junction helicase activity"/>
    <property type="evidence" value="ECO:0007669"/>
    <property type="project" value="TreeGrafter"/>
</dbReference>
<keyword evidence="11" id="KW-1185">Reference proteome</keyword>